<dbReference type="PANTHER" id="PTHR47270">
    <property type="entry name" value="PROTEIN MLP1-LIKE"/>
    <property type="match status" value="1"/>
</dbReference>
<feature type="coiled-coil region" evidence="1">
    <location>
        <begin position="1175"/>
        <end position="1298"/>
    </location>
</feature>
<dbReference type="EMBL" id="JABCRI010000007">
    <property type="protein sequence ID" value="KAF8403162.1"/>
    <property type="molecule type" value="Genomic_DNA"/>
</dbReference>
<feature type="region of interest" description="Disordered" evidence="2">
    <location>
        <begin position="151"/>
        <end position="220"/>
    </location>
</feature>
<gene>
    <name evidence="4" type="ORF">HHK36_011259</name>
</gene>
<feature type="coiled-coil region" evidence="1">
    <location>
        <begin position="1390"/>
        <end position="1518"/>
    </location>
</feature>
<evidence type="ECO:0000313" key="5">
    <source>
        <dbReference type="Proteomes" id="UP000655225"/>
    </source>
</evidence>
<feature type="coiled-coil region" evidence="1">
    <location>
        <begin position="517"/>
        <end position="558"/>
    </location>
</feature>
<feature type="coiled-coil region" evidence="1">
    <location>
        <begin position="1570"/>
        <end position="1597"/>
    </location>
</feature>
<feature type="region of interest" description="Disordered" evidence="2">
    <location>
        <begin position="238"/>
        <end position="290"/>
    </location>
</feature>
<accession>A0A834ZIA4</accession>
<dbReference type="Pfam" id="PF10358">
    <property type="entry name" value="NT-C2"/>
    <property type="match status" value="1"/>
</dbReference>
<feature type="compositionally biased region" description="Polar residues" evidence="2">
    <location>
        <begin position="653"/>
        <end position="674"/>
    </location>
</feature>
<keyword evidence="5" id="KW-1185">Reference proteome</keyword>
<feature type="compositionally biased region" description="Basic and acidic residues" evidence="2">
    <location>
        <begin position="210"/>
        <end position="220"/>
    </location>
</feature>
<comment type="caution">
    <text evidence="4">The sequence shown here is derived from an EMBL/GenBank/DDBJ whole genome shotgun (WGS) entry which is preliminary data.</text>
</comment>
<evidence type="ECO:0000256" key="1">
    <source>
        <dbReference type="SAM" id="Coils"/>
    </source>
</evidence>
<evidence type="ECO:0000259" key="3">
    <source>
        <dbReference type="PROSITE" id="PS51840"/>
    </source>
</evidence>
<feature type="region of interest" description="Disordered" evidence="2">
    <location>
        <begin position="653"/>
        <end position="676"/>
    </location>
</feature>
<dbReference type="InterPro" id="IPR019448">
    <property type="entry name" value="NT-C2"/>
</dbReference>
<dbReference type="OMA" id="QMDSNAD"/>
<keyword evidence="1" id="KW-0175">Coiled coil</keyword>
<dbReference type="PANTHER" id="PTHR47270:SF3">
    <property type="entry name" value="HYPOTETICAL PROTEIN"/>
    <property type="match status" value="1"/>
</dbReference>
<feature type="coiled-coil region" evidence="1">
    <location>
        <begin position="300"/>
        <end position="456"/>
    </location>
</feature>
<organism evidence="4 5">
    <name type="scientific">Tetracentron sinense</name>
    <name type="common">Spur-leaf</name>
    <dbReference type="NCBI Taxonomy" id="13715"/>
    <lineage>
        <taxon>Eukaryota</taxon>
        <taxon>Viridiplantae</taxon>
        <taxon>Streptophyta</taxon>
        <taxon>Embryophyta</taxon>
        <taxon>Tracheophyta</taxon>
        <taxon>Spermatophyta</taxon>
        <taxon>Magnoliopsida</taxon>
        <taxon>Trochodendrales</taxon>
        <taxon>Trochodendraceae</taxon>
        <taxon>Tetracentron</taxon>
    </lineage>
</organism>
<protein>
    <recommendedName>
        <fullName evidence="3">C2 NT-type domain-containing protein</fullName>
    </recommendedName>
</protein>
<evidence type="ECO:0000256" key="2">
    <source>
        <dbReference type="SAM" id="MobiDB-lite"/>
    </source>
</evidence>
<reference evidence="4 5" key="1">
    <citation type="submission" date="2020-04" db="EMBL/GenBank/DDBJ databases">
        <title>Plant Genome Project.</title>
        <authorList>
            <person name="Zhang R.-G."/>
        </authorList>
    </citation>
    <scope>NUCLEOTIDE SEQUENCE [LARGE SCALE GENOMIC DNA]</scope>
    <source>
        <strain evidence="4">YNK0</strain>
        <tissue evidence="4">Leaf</tissue>
    </source>
</reference>
<feature type="domain" description="C2 NT-type" evidence="3">
    <location>
        <begin position="6"/>
        <end position="141"/>
    </location>
</feature>
<proteinExistence type="predicted"/>
<evidence type="ECO:0000313" key="4">
    <source>
        <dbReference type="EMBL" id="KAF8403162.1"/>
    </source>
</evidence>
<dbReference type="PROSITE" id="PS51840">
    <property type="entry name" value="C2_NT"/>
    <property type="match status" value="1"/>
</dbReference>
<sequence length="1665" mass="190301">MFRLHRHKPEKSGERIDFKFSNFQALQVPKGWDKLFVSIISVETGKTITKSSKALVRNGNCQWTETLSESIWVSQDDSSKELEECFFKLVVAMGSARSGILGEATVNLTGYMSSRSSAPVSLPLKKCNHGTILQVKIQCLTPRTRLRDEQWTHTDDLNANNDDMDNKSDGSDNIFTRSAGSSSSNHLGSIPRSREFGSRGTSVLASGSHHSSDSADGSLDREFFSPRININGDVYNLIGRQDSTGSQNTTPHVPVDDPSRSNHSSFTSRATGSGSYRKNQQQEFGKSSSHVIAESSLRNASSSKDLLEAAEDSIEELRAEAKMWERNARKLMVDLEILRKEFFEQSRNQANLDMELSAAHTERDGLKQEMEQLKILLEESMVKHTATENSNFHAEGMTHIQKELEDEIKFLQESNANLTLQLQKTQKSNLELVSVLQELEETIEKQKLEIDNLSALKLEFGDMENYSHGNEDNRESNSTEEALAKMIRKDSSNPNLEGSNAENKIRNFHEHFGSEDSRNLEHKLQQLQESQKNLQATVQFLEKNLEEKNHEIEIERGLKTQTLLDSETEWRCQLSAKDEEIINLETKLSKSLNAHHLEEMGFANGGDPNLIREVEALKAKVQELEMDCNELTDENLELIFNLKESKRDLLTRGTSFNTSSNELPANDSASTSETEVSELKSQIYHLEQELKKKEILNEGFATSRLRIQLIDLENKCTDLELQLQSFKDKAFNLDAELHKSRVEAEEREMEISALQKQLESFQGKETCRDDCLTVSYTKLENSESHTAIEMSKIFCELLKQLQLTFAHVKKPWFNICSRVNTECEYGLDIVLNASSTDMITQKEQAEAILNNLVGLNKLLEAKIIEYEYGLQHSEVEIKESDKYVTEVQNKLEDYSLKESTLHISFEGPESLNMELEAKVKDPSKDLESKSSEIGGNEANLSSKEEEIEALRHCERELEAQISNLQMEKRQLEENMEIVLRESSITSQCLDDLRNDLMVLSSSVNSHVSANKVLERTSSELESSKRELELHLCEVEVENIQLSERISGLEAQLRYLTDERESSRLELENSEALVMNLRDEIRRLGTEMETQKVDLKQKLQDMQKRWSEAQEECEYLNKANPKLQAMAESLIEECSSLQKSNGDLRKQKLELHEHCALLEAELRESRKCFSDCSKKVEVLEAKFSSMQEEIASKEKMLNSELDALVHENNEYKEKLILGESLLNQLYLEKTVEVENLQREVAHLTEQISATHDERERIASDAVLEVSSLRADKTKLETALQEFQAKVKLFENELHTLQIESGAKVIELTGELAASKQCQELLMADHEKLVRLLEDVKSSKEEFKSSVNGLELKLAASEYERKQQVEEISSLKIQLQKIAHLQDEVVALKSSLNDTKFEKEKLEASLQLLSADCEELKAERVSFVAKLSIIKKAMSELEECKRTKIALEEKLLRLEGDLTAREALCAQDAELKNELSRIKRSNSQYRRKILHLEEEKDEFLKREQALEEELKLKKEDKQSRSPSINNKIPVLFESNTKFISNHEELKLPESDNKHHYHNGNPQVIGVDPLIKIQLLENDLSKALEENSMYKVQLKRLLSEGENGHADAPKKLTTEGEIKKEGKWLEAELRDIRERYFQMSLRYAEVEAEREELVMKLRTVKNGKRWFS</sequence>
<name>A0A834ZIA4_TETSI</name>
<dbReference type="Proteomes" id="UP000655225">
    <property type="component" value="Unassembled WGS sequence"/>
</dbReference>
<feature type="compositionally biased region" description="Low complexity" evidence="2">
    <location>
        <begin position="178"/>
        <end position="189"/>
    </location>
</feature>
<feature type="region of interest" description="Disordered" evidence="2">
    <location>
        <begin position="922"/>
        <end position="941"/>
    </location>
</feature>
<feature type="coiled-coil region" evidence="1">
    <location>
        <begin position="676"/>
        <end position="764"/>
    </location>
</feature>
<feature type="coiled-coil region" evidence="1">
    <location>
        <begin position="1010"/>
        <end position="1146"/>
    </location>
</feature>
<feature type="coiled-coil region" evidence="1">
    <location>
        <begin position="614"/>
        <end position="641"/>
    </location>
</feature>
<dbReference type="OrthoDB" id="658575at2759"/>
<feature type="compositionally biased region" description="Polar residues" evidence="2">
    <location>
        <begin position="261"/>
        <end position="290"/>
    </location>
</feature>
<feature type="compositionally biased region" description="Polar residues" evidence="2">
    <location>
        <begin position="241"/>
        <end position="251"/>
    </location>
</feature>